<feature type="compositionally biased region" description="Polar residues" evidence="3">
    <location>
        <begin position="1157"/>
        <end position="1167"/>
    </location>
</feature>
<dbReference type="Pfam" id="PF08751">
    <property type="entry name" value="TrwC"/>
    <property type="match status" value="1"/>
</dbReference>
<evidence type="ECO:0000256" key="1">
    <source>
        <dbReference type="ARBA" id="ARBA00022741"/>
    </source>
</evidence>
<dbReference type="SUPFAM" id="SSF55464">
    <property type="entry name" value="Origin of replication-binding domain, RBD-like"/>
    <property type="match status" value="1"/>
</dbReference>
<evidence type="ECO:0000256" key="3">
    <source>
        <dbReference type="SAM" id="MobiDB-lite"/>
    </source>
</evidence>
<dbReference type="InterPro" id="IPR050534">
    <property type="entry name" value="Coronavir_polyprotein_1ab"/>
</dbReference>
<dbReference type="CDD" id="cd18809">
    <property type="entry name" value="SF1_C_RecD"/>
    <property type="match status" value="1"/>
</dbReference>
<dbReference type="NCBIfam" id="NF041492">
    <property type="entry name" value="MobF"/>
    <property type="match status" value="1"/>
</dbReference>
<accession>A0A7W3P9A9</accession>
<dbReference type="InterPro" id="IPR027417">
    <property type="entry name" value="P-loop_NTPase"/>
</dbReference>
<proteinExistence type="predicted"/>
<dbReference type="PANTHER" id="PTHR43788:SF6">
    <property type="entry name" value="DNA HELICASE B"/>
    <property type="match status" value="1"/>
</dbReference>
<evidence type="ECO:0000256" key="2">
    <source>
        <dbReference type="ARBA" id="ARBA00022840"/>
    </source>
</evidence>
<sequence length="1175" mass="126293">MTVSMRKMSAGSGYRYLLRSVVAGDGNRGLATPLTRYYAEAGTPPGRWLGSGLSGLGDGQLKPGAQVHESQLALLIGLGRDPVTGEQLGRAFPDYPATDTRIAARAAEIPDDVRGEERDAEVARIEAEESAASGRRPVAGFDFTFSVPKSVSVLWAVADADLQAMIVEAHHAAVAEVLDYFEREVAATRTGFANTDGAVAQVGVAGVVAAAFDHYDSRAGDPQLHTHVVIANKVQALLDGRWRSLDSRPVHAAVTALSAHYNAVLADRLTGTFGVGWEARDRGVDRNLQWEIAGVPEGLIGEFSSRTREIEKEKDRLIGEYAERHGRAPSNATIVQLRAQATLATRPEKEIRSLADLTREWRQRTDTIIGGDPARWARAVASGAAPGVVEVDAIPLDRIHEVARQVVAEVSTQRSTWRHWNLWASASRQTMGWRFRNAGDREKVVGLIVEAAEAASVALTPPELALSPAAFRRDDGTSVFRPRHATIYSSTEILALEDRLLARAAEPTGKQAAPRLELESVTAATRRSVARGRLSRDQAEAIARVAATGRRLDLLVGPAGTGKTTAMRALARAWVRTYGRGSVIGLAPSAAAAQALADDLGIECDNTAKWLHDHDRGRVGFATGQLVIIDEASLADTRTLDRITGLAVNAGAKVLLVGDDAQLQSVDAGGAFSMLVEARGSDVPVLREIHRFTHAWEKHATTALRRGEVEVIDTYANHGRLRDGTTDQMLDAAYTAWCADVRRGLDSILVTDATSSVLALNARARADRILTYDDACGPEVELAKGAHASAGDLVITRKNDRRLRALNGGWVRNGDRWTVTAVRKDGSLAVRRTWHRLSATVVLPPEYVAQHVELGYAVTAHRAQGITVDTAHVVASASTTRENLYVSMTRGRDSNIAYVALDRPDDTHPTADVEGGNAGTVIFGVLQHSGAELSAHQIMQIEQETWTSIAQLAAEYETVASAAQRDRLVDLLRRSGLTPKQLRAAASSTAFGPLTAALRQAEAHHHNLEQLLPRVVTQHPLDDADDMAAVIRYRVDTAASPSSPDPASPPPRLIAGLIPEALGPMEGEHRHALEQRRLLIALRARLLADGGRGLGIDPLDAVEWGLWRAALTTVAAYRDRYVIATTGPLGGTAGRDAQRRARLPTRKADRLPGRTGTPGSSHETQANAAPAAGLE</sequence>
<dbReference type="SUPFAM" id="SSF52540">
    <property type="entry name" value="P-loop containing nucleoside triphosphate hydrolases"/>
    <property type="match status" value="2"/>
</dbReference>
<organism evidence="5 6">
    <name type="scientific">Nocardioides ginsengisegetis</name>
    <dbReference type="NCBI Taxonomy" id="661491"/>
    <lineage>
        <taxon>Bacteria</taxon>
        <taxon>Bacillati</taxon>
        <taxon>Actinomycetota</taxon>
        <taxon>Actinomycetes</taxon>
        <taxon>Propionibacteriales</taxon>
        <taxon>Nocardioidaceae</taxon>
        <taxon>Nocardioides</taxon>
    </lineage>
</organism>
<dbReference type="InterPro" id="IPR003593">
    <property type="entry name" value="AAA+_ATPase"/>
</dbReference>
<evidence type="ECO:0000313" key="6">
    <source>
        <dbReference type="Proteomes" id="UP000580910"/>
    </source>
</evidence>
<reference evidence="5 6" key="1">
    <citation type="submission" date="2020-07" db="EMBL/GenBank/DDBJ databases">
        <title>Sequencing the genomes of 1000 actinobacteria strains.</title>
        <authorList>
            <person name="Klenk H.-P."/>
        </authorList>
    </citation>
    <scope>NUCLEOTIDE SEQUENCE [LARGE SCALE GENOMIC DNA]</scope>
    <source>
        <strain evidence="5 6">DSM 21349</strain>
    </source>
</reference>
<protein>
    <submittedName>
        <fullName evidence="5">Conjugative relaxase-like TrwC/TraI family protein</fullName>
    </submittedName>
</protein>
<keyword evidence="6" id="KW-1185">Reference proteome</keyword>
<dbReference type="PANTHER" id="PTHR43788">
    <property type="entry name" value="DNA2/NAM7 HELICASE FAMILY MEMBER"/>
    <property type="match status" value="1"/>
</dbReference>
<dbReference type="AlphaFoldDB" id="A0A7W3P9A9"/>
<feature type="domain" description="AAA+ ATPase" evidence="4">
    <location>
        <begin position="549"/>
        <end position="776"/>
    </location>
</feature>
<keyword evidence="2" id="KW-0067">ATP-binding</keyword>
<dbReference type="Proteomes" id="UP000580910">
    <property type="component" value="Unassembled WGS sequence"/>
</dbReference>
<comment type="caution">
    <text evidence="5">The sequence shown here is derived from an EMBL/GenBank/DDBJ whole genome shotgun (WGS) entry which is preliminary data.</text>
</comment>
<dbReference type="RefSeq" id="WP_343055522.1">
    <property type="nucleotide sequence ID" value="NZ_JACGXA010000001.1"/>
</dbReference>
<dbReference type="Gene3D" id="2.30.30.940">
    <property type="match status" value="1"/>
</dbReference>
<dbReference type="Pfam" id="PF13604">
    <property type="entry name" value="AAA_30"/>
    <property type="match status" value="1"/>
</dbReference>
<evidence type="ECO:0000313" key="5">
    <source>
        <dbReference type="EMBL" id="MBA8803231.1"/>
    </source>
</evidence>
<gene>
    <name evidence="5" type="ORF">FB382_001522</name>
</gene>
<dbReference type="GO" id="GO:0003678">
    <property type="term" value="F:DNA helicase activity"/>
    <property type="evidence" value="ECO:0007669"/>
    <property type="project" value="UniProtKB-ARBA"/>
</dbReference>
<dbReference type="SMART" id="SM00382">
    <property type="entry name" value="AAA"/>
    <property type="match status" value="1"/>
</dbReference>
<name>A0A7W3P9A9_9ACTN</name>
<dbReference type="EMBL" id="JACGXA010000001">
    <property type="protein sequence ID" value="MBA8803231.1"/>
    <property type="molecule type" value="Genomic_DNA"/>
</dbReference>
<keyword evidence="1" id="KW-0547">Nucleotide-binding</keyword>
<feature type="region of interest" description="Disordered" evidence="3">
    <location>
        <begin position="1128"/>
        <end position="1175"/>
    </location>
</feature>
<evidence type="ECO:0000259" key="4">
    <source>
        <dbReference type="SMART" id="SM00382"/>
    </source>
</evidence>
<dbReference type="InterPro" id="IPR014862">
    <property type="entry name" value="TrwC"/>
</dbReference>
<dbReference type="GO" id="GO:0005524">
    <property type="term" value="F:ATP binding"/>
    <property type="evidence" value="ECO:0007669"/>
    <property type="project" value="UniProtKB-KW"/>
</dbReference>
<dbReference type="Gene3D" id="3.40.50.300">
    <property type="entry name" value="P-loop containing nucleotide triphosphate hydrolases"/>
    <property type="match status" value="2"/>
</dbReference>